<organism evidence="2 3">
    <name type="scientific">Sphingomonas sanguinis</name>
    <dbReference type="NCBI Taxonomy" id="33051"/>
    <lineage>
        <taxon>Bacteria</taxon>
        <taxon>Pseudomonadati</taxon>
        <taxon>Pseudomonadota</taxon>
        <taxon>Alphaproteobacteria</taxon>
        <taxon>Sphingomonadales</taxon>
        <taxon>Sphingomonadaceae</taxon>
        <taxon>Sphingomonas</taxon>
    </lineage>
</organism>
<dbReference type="RefSeq" id="WP_156477780.1">
    <property type="nucleotide sequence ID" value="NZ_JABEOV010000015.1"/>
</dbReference>
<proteinExistence type="predicted"/>
<dbReference type="EMBL" id="JABEOV010000015">
    <property type="protein sequence ID" value="NNG54239.1"/>
    <property type="molecule type" value="Genomic_DNA"/>
</dbReference>
<dbReference type="Proteomes" id="UP000531581">
    <property type="component" value="Unassembled WGS sequence"/>
</dbReference>
<evidence type="ECO:0000313" key="1">
    <source>
        <dbReference type="EMBL" id="NNG54239.1"/>
    </source>
</evidence>
<dbReference type="Proteomes" id="UP000557656">
    <property type="component" value="Unassembled WGS sequence"/>
</dbReference>
<protein>
    <submittedName>
        <fullName evidence="2">Uncharacterized protein</fullName>
    </submittedName>
</protein>
<evidence type="ECO:0000313" key="3">
    <source>
        <dbReference type="Proteomes" id="UP000531581"/>
    </source>
</evidence>
<dbReference type="GeneID" id="78487078"/>
<keyword evidence="4" id="KW-1185">Reference proteome</keyword>
<gene>
    <name evidence="1" type="ORF">HKX05_12830</name>
    <name evidence="2" type="ORF">HLV41_16405</name>
</gene>
<comment type="caution">
    <text evidence="2">The sequence shown here is derived from an EMBL/GenBank/DDBJ whole genome shotgun (WGS) entry which is preliminary data.</text>
</comment>
<sequence>MTEAMCIDEPWGSHLRLEPRGGQPPVLVDQNGDEWGTVRDAFWFGFLNGRSDYGRIPPDRLDKVQSVLMAMLRRNVDEREIVMDIFEGNADHAWWVKQCLRSTGLIANASLTSEMLTSLGRSVLAMLVATEKTDRIGSNGTIPPKAELATLGTSLADRESRVAHIESKAAGWDRAFLRSQFANKAAVVLSAKSAGPIRVRQTVWILTFADEQRRDAFYDWLCTRLDRWDDWMGMAEDADANRLTHHLLSTMASTLN</sequence>
<evidence type="ECO:0000313" key="2">
    <source>
        <dbReference type="EMBL" id="NVP32620.1"/>
    </source>
</evidence>
<dbReference type="AlphaFoldDB" id="A0A7Y7QXQ7"/>
<accession>A0A7Y7QXQ7</accession>
<evidence type="ECO:0000313" key="4">
    <source>
        <dbReference type="Proteomes" id="UP000557656"/>
    </source>
</evidence>
<name>A0A7Y7QXQ7_9SPHN</name>
<dbReference type="EMBL" id="JABYQV010000017">
    <property type="protein sequence ID" value="NVP32620.1"/>
    <property type="molecule type" value="Genomic_DNA"/>
</dbReference>
<reference evidence="3 4" key="1">
    <citation type="submission" date="2020-05" db="EMBL/GenBank/DDBJ databases">
        <title>Draft Genome Sequences of Sphingomonas sp. Isolated from the International Space Station.</title>
        <authorList>
            <person name="Bijlani S."/>
            <person name="Singh N.K."/>
            <person name="Mason C.E."/>
            <person name="Wang C.C."/>
            <person name="Venkateswaran K."/>
        </authorList>
    </citation>
    <scope>NUCLEOTIDE SEQUENCE [LARGE SCALE GENOMIC DNA]</scope>
    <source>
        <strain evidence="1 4">IIF7SW-B5</strain>
        <strain evidence="2">ISS-IIF7SWP</strain>
    </source>
</reference>